<dbReference type="InterPro" id="IPR016187">
    <property type="entry name" value="CTDL_fold"/>
</dbReference>
<feature type="domain" description="PKD" evidence="18">
    <location>
        <begin position="1324"/>
        <end position="1388"/>
    </location>
</feature>
<dbReference type="Gene3D" id="3.80.10.10">
    <property type="entry name" value="Ribonuclease Inhibitor"/>
    <property type="match status" value="1"/>
</dbReference>
<dbReference type="InterPro" id="IPR046791">
    <property type="entry name" value="Polycystin_dom"/>
</dbReference>
<evidence type="ECO:0000256" key="15">
    <source>
        <dbReference type="PROSITE-ProRule" id="PRU00152"/>
    </source>
</evidence>
<dbReference type="PROSITE" id="PS50221">
    <property type="entry name" value="GAIN_B"/>
    <property type="match status" value="1"/>
</dbReference>
<evidence type="ECO:0000313" key="23">
    <source>
        <dbReference type="Ensembl" id="ENSSFOP00015055432.1"/>
    </source>
</evidence>
<dbReference type="InterPro" id="IPR042060">
    <property type="entry name" value="PLAT_polycystin1"/>
</dbReference>
<proteinExistence type="inferred from homology"/>
<feature type="transmembrane region" description="Helical" evidence="17">
    <location>
        <begin position="2824"/>
        <end position="2844"/>
    </location>
</feature>
<comment type="caution">
    <text evidence="15">Lacks conserved residue(s) required for the propagation of feature annotation.</text>
</comment>
<reference evidence="23 24" key="1">
    <citation type="submission" date="2019-04" db="EMBL/GenBank/DDBJ databases">
        <authorList>
            <consortium name="Wellcome Sanger Institute Data Sharing"/>
        </authorList>
    </citation>
    <scope>NUCLEOTIDE SEQUENCE [LARGE SCALE GENOMIC DNA]</scope>
</reference>
<dbReference type="GO" id="GO:0005929">
    <property type="term" value="C:cilium"/>
    <property type="evidence" value="ECO:0007669"/>
    <property type="project" value="UniProtKB-SubCell"/>
</dbReference>
<keyword evidence="4" id="KW-1003">Cell membrane</keyword>
<keyword evidence="5" id="KW-0433">Leucine-rich repeat</keyword>
<gene>
    <name evidence="23" type="primary">pkd1a</name>
</gene>
<evidence type="ECO:0000256" key="16">
    <source>
        <dbReference type="SAM" id="MobiDB-lite"/>
    </source>
</evidence>
<dbReference type="Pfam" id="PF20519">
    <property type="entry name" value="Polycystin_dom"/>
    <property type="match status" value="1"/>
</dbReference>
<dbReference type="InterPro" id="IPR036392">
    <property type="entry name" value="PLAT/LH2_dom_sf"/>
</dbReference>
<dbReference type="Gene3D" id="3.10.100.10">
    <property type="entry name" value="Mannose-Binding Protein A, subunit A"/>
    <property type="match status" value="1"/>
</dbReference>
<feature type="domain" description="PKD" evidence="18">
    <location>
        <begin position="1228"/>
        <end position="1302"/>
    </location>
</feature>
<dbReference type="PROSITE" id="PS50093">
    <property type="entry name" value="PKD"/>
    <property type="match status" value="10"/>
</dbReference>
<feature type="domain" description="PKD" evidence="18">
    <location>
        <begin position="1814"/>
        <end position="1895"/>
    </location>
</feature>
<dbReference type="InterPro" id="IPR006228">
    <property type="entry name" value="Polycystin_cat"/>
</dbReference>
<dbReference type="PRINTS" id="PR00500">
    <property type="entry name" value="POLYCYSTIN1"/>
</dbReference>
<dbReference type="SMART" id="SM00308">
    <property type="entry name" value="LH2"/>
    <property type="match status" value="1"/>
</dbReference>
<feature type="transmembrane region" description="Helical" evidence="17">
    <location>
        <begin position="3686"/>
        <end position="3707"/>
    </location>
</feature>
<keyword evidence="13" id="KW-0325">Glycoprotein</keyword>
<dbReference type="InterPro" id="IPR035986">
    <property type="entry name" value="PKD_dom_sf"/>
</dbReference>
<evidence type="ECO:0000256" key="5">
    <source>
        <dbReference type="ARBA" id="ARBA00022614"/>
    </source>
</evidence>
<feature type="transmembrane region" description="Helical" evidence="17">
    <location>
        <begin position="3030"/>
        <end position="3048"/>
    </location>
</feature>
<dbReference type="Pfam" id="PF08016">
    <property type="entry name" value="PKD_channel"/>
    <property type="match status" value="1"/>
</dbReference>
<dbReference type="SMART" id="SM00082">
    <property type="entry name" value="LRRCT"/>
    <property type="match status" value="1"/>
</dbReference>
<evidence type="ECO:0000259" key="18">
    <source>
        <dbReference type="PROSITE" id="PS50093"/>
    </source>
</evidence>
<feature type="domain" description="PKD" evidence="18">
    <location>
        <begin position="1157"/>
        <end position="1218"/>
    </location>
</feature>
<feature type="transmembrane region" description="Helical" evidence="17">
    <location>
        <begin position="3637"/>
        <end position="3660"/>
    </location>
</feature>
<dbReference type="InterPro" id="IPR013783">
    <property type="entry name" value="Ig-like_fold"/>
</dbReference>
<feature type="transmembrane region" description="Helical" evidence="17">
    <location>
        <begin position="3273"/>
        <end position="3292"/>
    </location>
</feature>
<evidence type="ECO:0000259" key="19">
    <source>
        <dbReference type="PROSITE" id="PS50095"/>
    </source>
</evidence>
<dbReference type="SUPFAM" id="SSF56436">
    <property type="entry name" value="C-type lectin-like"/>
    <property type="match status" value="1"/>
</dbReference>
<dbReference type="CDD" id="cd01752">
    <property type="entry name" value="PLAT_polycystin"/>
    <property type="match status" value="1"/>
</dbReference>
<evidence type="ECO:0000256" key="10">
    <source>
        <dbReference type="ARBA" id="ARBA00023069"/>
    </source>
</evidence>
<protein>
    <submittedName>
        <fullName evidence="23">Polycystic kidney disease 1a</fullName>
    </submittedName>
</protein>
<feature type="transmembrane region" description="Helical" evidence="17">
    <location>
        <begin position="67"/>
        <end position="86"/>
    </location>
</feature>
<evidence type="ECO:0000256" key="12">
    <source>
        <dbReference type="ARBA" id="ARBA00023157"/>
    </source>
</evidence>
<dbReference type="CDD" id="cd00037">
    <property type="entry name" value="CLECT"/>
    <property type="match status" value="1"/>
</dbReference>
<dbReference type="PROSITE" id="PS51111">
    <property type="entry name" value="REJ"/>
    <property type="match status" value="1"/>
</dbReference>
<dbReference type="Pfam" id="PF02010">
    <property type="entry name" value="REJ"/>
    <property type="match status" value="1"/>
</dbReference>
<evidence type="ECO:0000256" key="14">
    <source>
        <dbReference type="ARBA" id="ARBA00023273"/>
    </source>
</evidence>
<dbReference type="SMART" id="SM00303">
    <property type="entry name" value="GPS"/>
    <property type="match status" value="1"/>
</dbReference>
<feature type="transmembrane region" description="Helical" evidence="17">
    <location>
        <begin position="3077"/>
        <end position="3098"/>
    </location>
</feature>
<evidence type="ECO:0000259" key="21">
    <source>
        <dbReference type="PROSITE" id="PS51111"/>
    </source>
</evidence>
<evidence type="ECO:0000256" key="1">
    <source>
        <dbReference type="ARBA" id="ARBA00004138"/>
    </source>
</evidence>
<evidence type="ECO:0000256" key="4">
    <source>
        <dbReference type="ARBA" id="ARBA00022475"/>
    </source>
</evidence>
<evidence type="ECO:0000313" key="24">
    <source>
        <dbReference type="Proteomes" id="UP000694397"/>
    </source>
</evidence>
<feature type="domain" description="PKD" evidence="18">
    <location>
        <begin position="1586"/>
        <end position="1645"/>
    </location>
</feature>
<keyword evidence="14" id="KW-0966">Cell projection</keyword>
<evidence type="ECO:0000256" key="6">
    <source>
        <dbReference type="ARBA" id="ARBA00022692"/>
    </source>
</evidence>
<reference evidence="23" key="3">
    <citation type="submission" date="2025-09" db="UniProtKB">
        <authorList>
            <consortium name="Ensembl"/>
        </authorList>
    </citation>
    <scope>IDENTIFICATION</scope>
</reference>
<comment type="similarity">
    <text evidence="3">Belongs to the polycystin family.</text>
</comment>
<dbReference type="GeneTree" id="ENSGT00940000167012"/>
<reference evidence="23" key="2">
    <citation type="submission" date="2025-08" db="UniProtKB">
        <authorList>
            <consortium name="Ensembl"/>
        </authorList>
    </citation>
    <scope>IDENTIFICATION</scope>
</reference>
<dbReference type="PROSITE" id="PS51212">
    <property type="entry name" value="WSC"/>
    <property type="match status" value="1"/>
</dbReference>
<feature type="domain" description="PKD" evidence="18">
    <location>
        <begin position="1061"/>
        <end position="1120"/>
    </location>
</feature>
<dbReference type="PANTHER" id="PTHR46730">
    <property type="entry name" value="POLYCYSTIN-1"/>
    <property type="match status" value="1"/>
</dbReference>
<feature type="domain" description="GAIN-B" evidence="20">
    <location>
        <begin position="2641"/>
        <end position="2813"/>
    </location>
</feature>
<feature type="domain" description="REJ" evidence="21">
    <location>
        <begin position="1900"/>
        <end position="2593"/>
    </location>
</feature>
<dbReference type="InterPro" id="IPR002859">
    <property type="entry name" value="PKD/REJ-like"/>
</dbReference>
<dbReference type="SMART" id="SM00321">
    <property type="entry name" value="WSC"/>
    <property type="match status" value="1"/>
</dbReference>
<dbReference type="SUPFAM" id="SSF49723">
    <property type="entry name" value="Lipase/lipooxygenase domain (PLAT/LH2 domain)"/>
    <property type="match status" value="1"/>
</dbReference>
<feature type="compositionally biased region" description="Basic and acidic residues" evidence="16">
    <location>
        <begin position="3876"/>
        <end position="3898"/>
    </location>
</feature>
<evidence type="ECO:0000256" key="7">
    <source>
        <dbReference type="ARBA" id="ARBA00022729"/>
    </source>
</evidence>
<feature type="domain" description="PKD" evidence="18">
    <location>
        <begin position="987"/>
        <end position="1044"/>
    </location>
</feature>
<dbReference type="InterPro" id="IPR057244">
    <property type="entry name" value="GAIN_B"/>
</dbReference>
<evidence type="ECO:0000256" key="13">
    <source>
        <dbReference type="ARBA" id="ARBA00023180"/>
    </source>
</evidence>
<dbReference type="SMART" id="SM00089">
    <property type="entry name" value="PKD"/>
    <property type="match status" value="15"/>
</dbReference>
<keyword evidence="9 17" id="KW-1133">Transmembrane helix</keyword>
<dbReference type="SUPFAM" id="SSF49299">
    <property type="entry name" value="PKD domain"/>
    <property type="match status" value="12"/>
</dbReference>
<dbReference type="PROSITE" id="PS50095">
    <property type="entry name" value="PLAT"/>
    <property type="match status" value="1"/>
</dbReference>
<dbReference type="InterPro" id="IPR013122">
    <property type="entry name" value="PKD1_2_channel"/>
</dbReference>
<feature type="transmembrane region" description="Helical" evidence="17">
    <location>
        <begin position="3597"/>
        <end position="3617"/>
    </location>
</feature>
<dbReference type="InterPro" id="IPR022409">
    <property type="entry name" value="PKD/Chitinase_dom"/>
</dbReference>
<comment type="subcellular location">
    <subcellularLocation>
        <location evidence="2">Cell membrane</location>
        <topology evidence="2">Multi-pass membrane protein</topology>
    </subcellularLocation>
    <subcellularLocation>
        <location evidence="1">Cell projection</location>
        <location evidence="1">Cilium</location>
    </subcellularLocation>
</comment>
<feature type="transmembrane region" description="Helical" evidence="17">
    <location>
        <begin position="3719"/>
        <end position="3740"/>
    </location>
</feature>
<evidence type="ECO:0000256" key="8">
    <source>
        <dbReference type="ARBA" id="ARBA00022737"/>
    </source>
</evidence>
<keyword evidence="6 17" id="KW-0812">Transmembrane</keyword>
<dbReference type="Proteomes" id="UP000694397">
    <property type="component" value="Chromosome 2"/>
</dbReference>
<feature type="transmembrane region" description="Helical" evidence="17">
    <location>
        <begin position="3554"/>
        <end position="3576"/>
    </location>
</feature>
<feature type="domain" description="PKD" evidence="18">
    <location>
        <begin position="803"/>
        <end position="882"/>
    </location>
</feature>
<dbReference type="GO" id="GO:0005261">
    <property type="term" value="F:monoatomic cation channel activity"/>
    <property type="evidence" value="ECO:0007669"/>
    <property type="project" value="TreeGrafter"/>
</dbReference>
<dbReference type="FunFam" id="2.60.40.10:FF:002088">
    <property type="entry name" value="Polycystic kidney disease 1a"/>
    <property type="match status" value="1"/>
</dbReference>
<dbReference type="Ensembl" id="ENSSFOT00015069301.1">
    <property type="protein sequence ID" value="ENSSFOP00015055432.1"/>
    <property type="gene ID" value="ENSSFOG00015019494.2"/>
</dbReference>
<feature type="transmembrane region" description="Helical" evidence="17">
    <location>
        <begin position="29"/>
        <end position="55"/>
    </location>
</feature>
<dbReference type="PANTHER" id="PTHR46730:SF3">
    <property type="entry name" value="POLYCYSTIN-1"/>
    <property type="match status" value="1"/>
</dbReference>
<keyword evidence="24" id="KW-1185">Reference proteome</keyword>
<keyword evidence="10" id="KW-0969">Cilium</keyword>
<evidence type="ECO:0000256" key="9">
    <source>
        <dbReference type="ARBA" id="ARBA00022989"/>
    </source>
</evidence>
<dbReference type="InterPro" id="IPR000601">
    <property type="entry name" value="PKD_dom"/>
</dbReference>
<keyword evidence="12" id="KW-1015">Disulfide bond</keyword>
<feature type="transmembrane region" description="Helical" evidence="17">
    <location>
        <begin position="3246"/>
        <end position="3267"/>
    </location>
</feature>
<dbReference type="InterPro" id="IPR014010">
    <property type="entry name" value="REJ_dom"/>
</dbReference>
<dbReference type="NCBIfam" id="TIGR00864">
    <property type="entry name" value="PCC"/>
    <property type="match status" value="1"/>
</dbReference>
<name>A0A8C9TQK3_SCLFO</name>
<feature type="domain" description="PKD" evidence="18">
    <location>
        <begin position="910"/>
        <end position="955"/>
    </location>
</feature>
<keyword evidence="8" id="KW-0677">Repeat</keyword>
<feature type="domain" description="PLAT" evidence="19">
    <location>
        <begin position="2867"/>
        <end position="2982"/>
    </location>
</feature>
<dbReference type="InterPro" id="IPR000203">
    <property type="entry name" value="GPS"/>
</dbReference>
<dbReference type="FunFam" id="2.60.40.10:FF:001724">
    <property type="entry name" value="Polycystin 1, transient receptor potential channel-interacting"/>
    <property type="match status" value="1"/>
</dbReference>
<evidence type="ECO:0000256" key="3">
    <source>
        <dbReference type="ARBA" id="ARBA00007200"/>
    </source>
</evidence>
<dbReference type="Gene3D" id="2.60.60.20">
    <property type="entry name" value="PLAT/LH2 domain"/>
    <property type="match status" value="1"/>
</dbReference>
<dbReference type="Pfam" id="PF01477">
    <property type="entry name" value="PLAT"/>
    <property type="match status" value="1"/>
</dbReference>
<dbReference type="InterPro" id="IPR000483">
    <property type="entry name" value="Cys-rich_flank_reg_C"/>
</dbReference>
<keyword evidence="11 17" id="KW-0472">Membrane</keyword>
<dbReference type="FunFam" id="2.60.60.20:FF:000012">
    <property type="entry name" value="polycystin-1 isoform X2"/>
    <property type="match status" value="1"/>
</dbReference>
<feature type="domain" description="WSC" evidence="22">
    <location>
        <begin position="155"/>
        <end position="249"/>
    </location>
</feature>
<dbReference type="InterPro" id="IPR000434">
    <property type="entry name" value="PC1"/>
</dbReference>
<organism evidence="23 24">
    <name type="scientific">Scleropages formosus</name>
    <name type="common">Asian bonytongue</name>
    <name type="synonym">Osteoglossum formosum</name>
    <dbReference type="NCBI Taxonomy" id="113540"/>
    <lineage>
        <taxon>Eukaryota</taxon>
        <taxon>Metazoa</taxon>
        <taxon>Chordata</taxon>
        <taxon>Craniata</taxon>
        <taxon>Vertebrata</taxon>
        <taxon>Euteleostomi</taxon>
        <taxon>Actinopterygii</taxon>
        <taxon>Neopterygii</taxon>
        <taxon>Teleostei</taxon>
        <taxon>Osteoglossocephala</taxon>
        <taxon>Osteoglossomorpha</taxon>
        <taxon>Osteoglossiformes</taxon>
        <taxon>Osteoglossidae</taxon>
        <taxon>Scleropages</taxon>
    </lineage>
</organism>
<dbReference type="Gene3D" id="2.60.40.10">
    <property type="entry name" value="Immunoglobulins"/>
    <property type="match status" value="9"/>
</dbReference>
<dbReference type="Pfam" id="PF00801">
    <property type="entry name" value="PKD"/>
    <property type="match status" value="12"/>
</dbReference>
<dbReference type="InterPro" id="IPR032675">
    <property type="entry name" value="LRR_dom_sf"/>
</dbReference>
<evidence type="ECO:0000256" key="11">
    <source>
        <dbReference type="ARBA" id="ARBA00023136"/>
    </source>
</evidence>
<keyword evidence="7" id="KW-0732">Signal</keyword>
<dbReference type="InterPro" id="IPR001024">
    <property type="entry name" value="PLAT/LH2_dom"/>
</dbReference>
<evidence type="ECO:0000256" key="2">
    <source>
        <dbReference type="ARBA" id="ARBA00004651"/>
    </source>
</evidence>
<feature type="domain" description="PKD" evidence="18">
    <location>
        <begin position="249"/>
        <end position="329"/>
    </location>
</feature>
<dbReference type="GO" id="GO:0006816">
    <property type="term" value="P:calcium ion transport"/>
    <property type="evidence" value="ECO:0007669"/>
    <property type="project" value="TreeGrafter"/>
</dbReference>
<dbReference type="InterPro" id="IPR002889">
    <property type="entry name" value="WSC_carb-bd"/>
</dbReference>
<evidence type="ECO:0000259" key="22">
    <source>
        <dbReference type="PROSITE" id="PS51212"/>
    </source>
</evidence>
<dbReference type="GO" id="GO:0005886">
    <property type="term" value="C:plasma membrane"/>
    <property type="evidence" value="ECO:0007669"/>
    <property type="project" value="UniProtKB-SubCell"/>
</dbReference>
<evidence type="ECO:0000259" key="20">
    <source>
        <dbReference type="PROSITE" id="PS50221"/>
    </source>
</evidence>
<evidence type="ECO:0000256" key="17">
    <source>
        <dbReference type="SAM" id="Phobius"/>
    </source>
</evidence>
<accession>A0A8C9TQK3</accession>
<sequence>MLLLFSSRHYFLSCYVAHCATGCLSGKLALSFTFFLPCFLPFPIIFPTLSNIYSFPPSNSASNIPSFPFLLTPLFSPLLSLCPFFFSPFHFLMHSNLSFNPLECNCKLFRLVNWLRERGVRLQQEDATRCDRPLEVRNQPLLNVNVSLHACGEFRLNYAACLQDGHTGLKELVIFTKSTPGNFTRETCNTQCFAQGQRYGGLGAHQECLCSTNSLPNDISESQCSAACTDPLVMKRCGWTVALDVFPIDFSAFFRETRRVSVHTEATLAVSSSVPPDTVSWNFSDSTPLFNNTKLFCQHKYALPGKYVPHVTLLSNNKQLSVTGEIQVTLPPILNLSCPEYVVANHSLEIQLANWGGEGVAMVEDHPGCMALPLLYPSSVCHPLPAAPHCPAEGTLHGDPPHCYQLVPEECSWAEARRRCAAHGGDLAVVRVESLRNLLAPRSYLAASPQVQELVKDFEVFPGDIIALQHDAGPGGLLQCTTEPFSPWRQSFFSLNNSEWLNDTIDINDISYWANWTEDAVCQLRVLYTGKVESSIPGQLLQMGLPNPGVYSFEVTSRDPDFPSQASCSIQVVPPMELAVIYPQSQNGTIYFTTNQTFLLLRIRSWHKASASWQGGNQTIPFELACPSMLASVVEECQSNKHNDMHFAYVDLPQGSSPSATLVLTAHSEVTSSSLTIHVKVEEPLKGLKVLPHPSHRVLMESLVSYSATVEGGSNPSFKWTVDDKPYFTYYNTVLNVIYQNAAVYKLTVTAQNHVSKLTEHFNVTVDRMNPMGNVVVEGVPPIITQGSAVTLSVSVAVDMSVDATIRWSFGDGGYQVYHFKPPYDSSLLLPDPSVKMVTLQHNVTYIYSQPGEYILTVSVSNRYENSSQKKEMVVYSVLTNVEIMTESSPMMTGIPLIFEAHPLPSAYGIVYTWDFGDGSAQSQGRRVYHIFSRCGIYNITVFINNTISQLANYTEFLVSEDIQGLEAFTSAPTELNTPTMVRAQVEAGNNITWTFDMGDNQVLTSLEPQVEYTYLKDGNYTVNVTATNEVSAKWVTVQVKVFVLQVLLLEPSGCIQELKNISFNASVSGNSSIYMYEWSFGDGTPNRTIHGTPHITHIFSMSGDYHLSLHLSSKVNKANFFAWICVQPVITNVSLTPLSSYTKLGEESRFVVSTFPEFEYTYLWDFGINNSLIRGENEMAFTYKNPGQYLVMVTVLNNISCSNNTALIEVQESVGLVVIQHNGTKSNSLTLHQPYMFTASSGTTKVCYTWDFGDGSILSGHTVTHIYNRSGHFNISLIGSNKVSRNSSEITVAVITPIQGLTINASLTNVPLNTSVHFEANLEQGDGVNYSWILCDRCTPIPSSRSHTHFYTFKSVGTFNVIVTAENEVSSMQASIFIYVQRELEGLQIVSEELGDECCFATNKVLHLQAVLREGTNMSFSWNLLRDQEAEVNFSGRTIDVSFPTPGPCVIFLKASNRLGQLTINRTVEFLDPVGNLSLSAVPNPVALNTTMNLTVFASGGSNLEYFWFADGTPFGNTPSLEYKFDSPGLKLVRVEVSNDVSFQNISEWISVQEPITGVTFSATDVTEQNFVTSGTTVSLQGYYQTGSNVTWTWNFPNRFETGQIVTYFFSIPGVLSITLNATNDISGEAVTRDFTVQDKITGLELKANKSVVAPREAVEFSIAISTGTSASFVLSISGDSTVFLTNMTYVHQFTRVDNYMVNLTAHNQVSSERVSIMITVMEPITRLTMVNCCEPAIPVGVAKHFSAEIQTGDHVTFLWTFDLHHGAKQSFIAKQVNYTPEEPGQLTIYLRVINILGGQNVTKVIQVQNILTSVTLDAQPQDTFINKLVTFRALVAPQPTPATFQWTFGDGSAKQTTTTPLISHAYLQPGTYLVRVNASNLVSWTSAQVTVHIGVLDCEEPTVQLVQTHRLLIRRSKANLLEASVDLKGCVHYGVQYLWEIFDTPLCSNVQENAKVPLPAEVDVRKLQLSIPKMALRPGNYSTVFSLSYSGVPLRKTACLQLSVVAGKLVPIIEGGTYRVWSKTHDLQLSAEQSYDPNLEPDNQSLLTYLWECLNTSKGPTYCNTLNFGLGANDPVLGIPGSELEADVAYTFRLTIGKEGMSPESTNQTVLVKSGRIPMVSLECVSCKAQSVYEVSQNSYVYLAGSCSNCQASHRGRWTAMTLTNETLVLDAMTTTTGSNGMNLVLRQGALRDRSSYVFSLHVSDDHMDREGVASIVLRSNLPPSGGSCSLQPDVAQLRTLVDKVHFTCTGEQSDETPLLYSLLVMRCLKSQCEEFCVYKGTSPEHTAFLPAGLQGNKYKVDVFVFVEDHQGAAVTALNKSIEVLFPETPPGYVSLAHWLYDLTNTTLRDVLKQGDPQRVRELCLALITVLNEYETRSGTDVTEMERQYRVNARSNITRALTSLDLNTVNDIQQTSAALAQCTVRVSREFICEECQNSTLNKLESMLEILQSDTKQGTVTPTEIADNILNIMGGLINLGSQTPPPEPEDKLWSLNELHPLHVAARAYSLSSELMRILMHSRVLNEEALVLRGTEIITTGKRADPQSLLCYQDSPDCPFSIPHAFRSSLGDRTRVVQLLVQVESNPFPFNFVGNYTVSTKVASMEFQTENGTRIPVASLGDSQAITVAVNNSNGVAAPERLLSVATNVSRCSSIIAQIKTGNSNRQAGLHIKLSFSPLDDEPTEENPFIDAYLHNHPSPNEYNCTQHKRISLHMLGELDHKPYTFFLSPQYYDTTQDYYVNVTKGCSPGSSGVRLEVSVFTSLCQYFSESDRLWRTDGMQPLAETTPSRAVCSTRHLTAFAASLFVPPGAVRFNKPLPAAPNISVLLTCAVGLLCYSVAAAILHRLDQMDLRRAAVVPLCGKDGLFKYEVQVKTGWSRGAGTTAHVGISLYGQEGRSGHRHLDYSGAFTRNSLDIFQIATESSLGSLWKIRMWHDNKGLSPAWYLQYVLVKDLQTGSSYFFLVEEWLSVDNEQMDGRVEIEVEATAEADLCEIPRLLRWELQRAVSDSHIWISLWDRPTRSPFTRLQRATCCALLLHLVLLANAVWFSTVADRNLDHRAWSAAPVSQHTKLNSESLAVGMVSCFIVYPLYLLALWVFRMARSKHPHFTAFFPPSQVPKTYLVLISVKTIFSLSSLNRWGVQERERTATWPDLLNSPVAAGEALPKLKRGQGSRHLGVDMALVPEEEEVGGYGHRSKYFTSSGTAPPFRHRRLTPLPSLVICPLSFSLAVMTDVCRRRFPAWCGRAALVVSWGVLALSSGLASWLGLGFRDSVVAMWLISAIGSFLASCFILEPLKVLAEGLYFALRVRRLRPEERDELVESPRVEPVSQRVPRVRPPQGFALFQAREEARRVRVLHGLLKVGRPLARSTSWCVASSETRRARTVLTRSSLCACRREDAWAWLYHKLLPYLHDSHVLMQETSSLLLGVPRLRQTRTSQSREQDVQSCAKSVLRRPLMSPLSYAPRAWHWGKASTYSSGGYVQVLHTSLEESRAVVRHLQDHQWLDSLSQALFVELSLYNTNTDLLAVVTFLLEFPGPRGALSSLDVKTCRLQRLSAGLTLQLLLTIFLLAFVLYFCARKSASIYREGRSYFLQPWNVAGLFSLVLTLATAALHLIRSTLADQQWASFVRQRHTFTDFYVVAFQSQVFSQLSALLLFILVLKASHQLRFLREWAVFGRTLQRSAWELLAGAVVLLVLLLAYSHAGYLVGSGPGDSATALVFHGSFAVLCLLVLWLLTSALLRSYRVSRAELYRPAVEPQDYEMVDLFLRRLKMWMGLSRVKEFRHKVRFEGMELPPSRSSSTSDCKSLCLPPLDPPEGGLSAASSSLGAAWRERAEVEATLRRLLPAFDSLLLQLERVTRATEELYRTECRLERFQRRGRARAQDRERGRRQQGRRDSAGWKSHCKNKFDPPHTSNFIPVSPARRGIRIPHHRPSHTINESHLHRKVGKRLMPFLPITSKRGSEHN</sequence>
<dbReference type="CDD" id="cd00146">
    <property type="entry name" value="PKD"/>
    <property type="match status" value="11"/>
</dbReference>
<feature type="region of interest" description="Disordered" evidence="16">
    <location>
        <begin position="3876"/>
        <end position="3919"/>
    </location>
</feature>
<dbReference type="InterPro" id="IPR016186">
    <property type="entry name" value="C-type_lectin-like/link_sf"/>
</dbReference>